<organism evidence="3 4">
    <name type="scientific">Arabis nemorensis</name>
    <dbReference type="NCBI Taxonomy" id="586526"/>
    <lineage>
        <taxon>Eukaryota</taxon>
        <taxon>Viridiplantae</taxon>
        <taxon>Streptophyta</taxon>
        <taxon>Embryophyta</taxon>
        <taxon>Tracheophyta</taxon>
        <taxon>Spermatophyta</taxon>
        <taxon>Magnoliopsida</taxon>
        <taxon>eudicotyledons</taxon>
        <taxon>Gunneridae</taxon>
        <taxon>Pentapetalae</taxon>
        <taxon>rosids</taxon>
        <taxon>malvids</taxon>
        <taxon>Brassicales</taxon>
        <taxon>Brassicaceae</taxon>
        <taxon>Arabideae</taxon>
        <taxon>Arabis</taxon>
    </lineage>
</organism>
<dbReference type="PANTHER" id="PTHR23422:SF9">
    <property type="entry name" value="ZN-DEPENDENT HYDROLASE"/>
    <property type="match status" value="1"/>
</dbReference>
<name>A0A565CUT1_9BRAS</name>
<dbReference type="EMBL" id="CABITT030000008">
    <property type="protein sequence ID" value="VVB17429.1"/>
    <property type="molecule type" value="Genomic_DNA"/>
</dbReference>
<evidence type="ECO:0000313" key="3">
    <source>
        <dbReference type="EMBL" id="VVB17429.1"/>
    </source>
</evidence>
<dbReference type="GO" id="GO:0005737">
    <property type="term" value="C:cytoplasm"/>
    <property type="evidence" value="ECO:0007669"/>
    <property type="project" value="TreeGrafter"/>
</dbReference>
<evidence type="ECO:0000256" key="2">
    <source>
        <dbReference type="ARBA" id="ARBA00022801"/>
    </source>
</evidence>
<dbReference type="InterPro" id="IPR039461">
    <property type="entry name" value="Peptidase_M49"/>
</dbReference>
<evidence type="ECO:0000256" key="1">
    <source>
        <dbReference type="ARBA" id="ARBA00022723"/>
    </source>
</evidence>
<accession>A0A565CUT1</accession>
<dbReference type="GO" id="GO:0046872">
    <property type="term" value="F:metal ion binding"/>
    <property type="evidence" value="ECO:0007669"/>
    <property type="project" value="UniProtKB-KW"/>
</dbReference>
<keyword evidence="4" id="KW-1185">Reference proteome</keyword>
<keyword evidence="2" id="KW-0378">Hydrolase</keyword>
<dbReference type="OrthoDB" id="1729124at2759"/>
<reference evidence="3" key="1">
    <citation type="submission" date="2019-07" db="EMBL/GenBank/DDBJ databases">
        <authorList>
            <person name="Dittberner H."/>
        </authorList>
    </citation>
    <scope>NUCLEOTIDE SEQUENCE [LARGE SCALE GENOMIC DNA]</scope>
</reference>
<dbReference type="Proteomes" id="UP000489600">
    <property type="component" value="Unassembled WGS sequence"/>
</dbReference>
<gene>
    <name evidence="3" type="ORF">ANE_LOCUS27873</name>
</gene>
<evidence type="ECO:0000313" key="4">
    <source>
        <dbReference type="Proteomes" id="UP000489600"/>
    </source>
</evidence>
<dbReference type="GO" id="GO:0008239">
    <property type="term" value="F:dipeptidyl-peptidase activity"/>
    <property type="evidence" value="ECO:0007669"/>
    <property type="project" value="TreeGrafter"/>
</dbReference>
<proteinExistence type="predicted"/>
<keyword evidence="1" id="KW-0479">Metal-binding</keyword>
<sequence length="171" mass="19643">MFRYMEKCQVNTETCSLSLQNQLQRYSPVTLEAKLIELSEANQKALGLIVKDGKVMDDVWYNNPALWDWLNDHANELKLDKLKRDYFLINKTPWSSLDENEAFLTTADSAVKLVPEATNPIVGWKGLEYRTAFRVTKPPGANLYPPDMDKTIPTNICLMFVFHLLIDCDNP</sequence>
<dbReference type="PANTHER" id="PTHR23422">
    <property type="entry name" value="DIPEPTIDYL PEPTIDASE III-RELATED"/>
    <property type="match status" value="1"/>
</dbReference>
<comment type="caution">
    <text evidence="3">The sequence shown here is derived from an EMBL/GenBank/DDBJ whole genome shotgun (WGS) entry which is preliminary data.</text>
</comment>
<protein>
    <submittedName>
        <fullName evidence="3">Uncharacterized protein</fullName>
    </submittedName>
</protein>
<dbReference type="AlphaFoldDB" id="A0A565CUT1"/>